<evidence type="ECO:0000259" key="1">
    <source>
        <dbReference type="PROSITE" id="PS50853"/>
    </source>
</evidence>
<dbReference type="InterPro" id="IPR036116">
    <property type="entry name" value="FN3_sf"/>
</dbReference>
<dbReference type="InterPro" id="IPR013783">
    <property type="entry name" value="Ig-like_fold"/>
</dbReference>
<proteinExistence type="predicted"/>
<dbReference type="CDD" id="cd00063">
    <property type="entry name" value="FN3"/>
    <property type="match status" value="1"/>
</dbReference>
<dbReference type="PROSITE" id="PS50853">
    <property type="entry name" value="FN3"/>
    <property type="match status" value="1"/>
</dbReference>
<reference evidence="2" key="1">
    <citation type="journal article" date="2020" name="Nat. Ecol. Evol.">
        <title>Deeply conserved synteny resolves early events in vertebrate evolution.</title>
        <authorList>
            <person name="Simakov O."/>
            <person name="Marletaz F."/>
            <person name="Yue J.X."/>
            <person name="O'Connell B."/>
            <person name="Jenkins J."/>
            <person name="Brandt A."/>
            <person name="Calef R."/>
            <person name="Tung C.H."/>
            <person name="Huang T.K."/>
            <person name="Schmutz J."/>
            <person name="Satoh N."/>
            <person name="Yu J.K."/>
            <person name="Putnam N.H."/>
            <person name="Green R.E."/>
            <person name="Rokhsar D.S."/>
        </authorList>
    </citation>
    <scope>NUCLEOTIDE SEQUENCE [LARGE SCALE GENOMIC DNA]</scope>
    <source>
        <strain evidence="2">S238N-H82</strain>
    </source>
</reference>
<reference evidence="3" key="2">
    <citation type="submission" date="2025-08" db="UniProtKB">
        <authorList>
            <consortium name="RefSeq"/>
        </authorList>
    </citation>
    <scope>IDENTIFICATION</scope>
    <source>
        <strain evidence="3">S238N-H82</strain>
        <tissue evidence="3">Testes</tissue>
    </source>
</reference>
<dbReference type="Gene3D" id="2.60.40.10">
    <property type="entry name" value="Immunoglobulins"/>
    <property type="match status" value="1"/>
</dbReference>
<dbReference type="GeneID" id="118432274"/>
<dbReference type="KEGG" id="bfo:118432274"/>
<accession>A0A9J7MED6</accession>
<gene>
    <name evidence="3" type="primary">LOC118432274</name>
</gene>
<keyword evidence="2" id="KW-1185">Reference proteome</keyword>
<dbReference type="Proteomes" id="UP000001554">
    <property type="component" value="Chromosome 15"/>
</dbReference>
<name>A0A9J7MED6_BRAFL</name>
<dbReference type="SUPFAM" id="SSF49265">
    <property type="entry name" value="Fibronectin type III"/>
    <property type="match status" value="1"/>
</dbReference>
<dbReference type="Pfam" id="PF00041">
    <property type="entry name" value="fn3"/>
    <property type="match status" value="1"/>
</dbReference>
<dbReference type="InterPro" id="IPR003961">
    <property type="entry name" value="FN3_dom"/>
</dbReference>
<sequence length="182" mass="20040">MEYQVMATAQLPARDDDVWENEYDNVTKSTGQGTRTATFQKSSPDATSLTNLRELRPNSIYPFRVRARSQDGWGGYSKEVNCTVPPLAVPFPPPAPIKNDDAATRESSDRTIPMWLYGAPNRYGPVGCYQVVVIELKNGATTDELPAPQNLEVFNNYSQAAANYSQSAGKNYIAYVAAAHRG</sequence>
<evidence type="ECO:0000313" key="3">
    <source>
        <dbReference type="RefSeq" id="XP_035699702.1"/>
    </source>
</evidence>
<evidence type="ECO:0000313" key="2">
    <source>
        <dbReference type="Proteomes" id="UP000001554"/>
    </source>
</evidence>
<feature type="domain" description="Fibronectin type-III" evidence="1">
    <location>
        <begin position="1"/>
        <end position="87"/>
    </location>
</feature>
<organism evidence="2 3">
    <name type="scientific">Branchiostoma floridae</name>
    <name type="common">Florida lancelet</name>
    <name type="synonym">Amphioxus</name>
    <dbReference type="NCBI Taxonomy" id="7739"/>
    <lineage>
        <taxon>Eukaryota</taxon>
        <taxon>Metazoa</taxon>
        <taxon>Chordata</taxon>
        <taxon>Cephalochordata</taxon>
        <taxon>Leptocardii</taxon>
        <taxon>Amphioxiformes</taxon>
        <taxon>Branchiostomatidae</taxon>
        <taxon>Branchiostoma</taxon>
    </lineage>
</organism>
<dbReference type="RefSeq" id="XP_035699702.1">
    <property type="nucleotide sequence ID" value="XM_035843809.1"/>
</dbReference>
<protein>
    <submittedName>
        <fullName evidence="3">Uncharacterized protein LOC118432274</fullName>
    </submittedName>
</protein>
<dbReference type="AlphaFoldDB" id="A0A9J7MED6"/>